<reference evidence="1" key="1">
    <citation type="journal article" date="2022" name="Int. J. Mol. Sci.">
        <title>Draft Genome of Tanacetum Coccineum: Genomic Comparison of Closely Related Tanacetum-Family Plants.</title>
        <authorList>
            <person name="Yamashiro T."/>
            <person name="Shiraishi A."/>
            <person name="Nakayama K."/>
            <person name="Satake H."/>
        </authorList>
    </citation>
    <scope>NUCLEOTIDE SEQUENCE</scope>
</reference>
<evidence type="ECO:0000313" key="2">
    <source>
        <dbReference type="Proteomes" id="UP001151760"/>
    </source>
</evidence>
<accession>A0ABQ5A857</accession>
<name>A0ABQ5A857_9ASTR</name>
<evidence type="ECO:0000313" key="1">
    <source>
        <dbReference type="EMBL" id="GJS98834.1"/>
    </source>
</evidence>
<comment type="caution">
    <text evidence="1">The sequence shown here is derived from an EMBL/GenBank/DDBJ whole genome shotgun (WGS) entry which is preliminary data.</text>
</comment>
<keyword evidence="2" id="KW-1185">Reference proteome</keyword>
<dbReference type="EMBL" id="BQNB010012074">
    <property type="protein sequence ID" value="GJS98834.1"/>
    <property type="molecule type" value="Genomic_DNA"/>
</dbReference>
<sequence length="151" mass="16297">MVFNSPCLTDKKELIHHEGMALVVINSPCYHNKELASPEQTAIAEVVPKSVAGSSFPAASSMLLPFDVQVFVLRNTDMCRSFMCSSQDSSRLDVAVKFIFQSSSGYIVPTGRVVVPTGRYIVPAGKVIIIVSTARLSLVPTGRVLSPGRVK</sequence>
<protein>
    <submittedName>
        <fullName evidence="1">Uncharacterized protein</fullName>
    </submittedName>
</protein>
<organism evidence="1 2">
    <name type="scientific">Tanacetum coccineum</name>
    <dbReference type="NCBI Taxonomy" id="301880"/>
    <lineage>
        <taxon>Eukaryota</taxon>
        <taxon>Viridiplantae</taxon>
        <taxon>Streptophyta</taxon>
        <taxon>Embryophyta</taxon>
        <taxon>Tracheophyta</taxon>
        <taxon>Spermatophyta</taxon>
        <taxon>Magnoliopsida</taxon>
        <taxon>eudicotyledons</taxon>
        <taxon>Gunneridae</taxon>
        <taxon>Pentapetalae</taxon>
        <taxon>asterids</taxon>
        <taxon>campanulids</taxon>
        <taxon>Asterales</taxon>
        <taxon>Asteraceae</taxon>
        <taxon>Asteroideae</taxon>
        <taxon>Anthemideae</taxon>
        <taxon>Anthemidinae</taxon>
        <taxon>Tanacetum</taxon>
    </lineage>
</organism>
<reference evidence="1" key="2">
    <citation type="submission" date="2022-01" db="EMBL/GenBank/DDBJ databases">
        <authorList>
            <person name="Yamashiro T."/>
            <person name="Shiraishi A."/>
            <person name="Satake H."/>
            <person name="Nakayama K."/>
        </authorList>
    </citation>
    <scope>NUCLEOTIDE SEQUENCE</scope>
</reference>
<gene>
    <name evidence="1" type="ORF">Tco_0820004</name>
</gene>
<proteinExistence type="predicted"/>
<dbReference type="Proteomes" id="UP001151760">
    <property type="component" value="Unassembled WGS sequence"/>
</dbReference>